<sequence length="2870" mass="302634">MGKAHRPLKANRMTAWQLHHWWWVLVAFSVSLSVFAQDAAEATAEPSAEPETPIVATETPFSTEVPEVLPTPTEATPLPESTPEVLPTDIPTEAAPTEPPIVQPSPMVITPTGDLIAPRQLIVETFDAFTGEGWELVGWSLGSAADDAALIAESSPATAAYYNFLHTDFALTAQVTISVGSTLRVRLSGVDLLLDAFGNSRLYSGDEVIATSPAMTPPHSEAQPYTVQLVAQGGIVTVSVDGVNTYAAALDGLLAAPLRLEATLAEGGSVALQQLILEELAPLPVVDPAPVVTLPPMEPTLPLNPTLESPEAAAEVETDAEIAAEEPGEGDAEEISTPSTEELPIVNNEAEVALFAPAAAPFLISDFESDLVGWVTTGSIVAENDVNRALLMAGEGMLAPTVDTTFLDVELVGRVRWLQADATITFTLGSRSVTLNASEIVLTMGETAEQHALPVMIGTWYPVRVALRPDSVEAALAENAHTLSAEPTEEAYAAFSITTSGAVMLDDIALTDFAPLTIETAPTASDKLTGTLGQLQDMVNAGDAEAIARFIVEHGFTTDEVGRVRVEVFAAGYAALPEIMAAVEALDGLVVYVDDLAVNAYLAPQSLLTVALRADVFMLRQWIGAASTDISAAPSSAPTGTFATEAFNYLGVQDWHENNIRGQNVRIGVIDTGFGTGVAALAPPKSGEYACINAASVFNQSSTSNHGRNVVEILCDIAPASTVFMYEANSYTTLANAINRARTLDGVDVLLITMDLGVHETLGDGTGRGGGDPYAELALARQAGIVVIAAAGNNGNPADIGVAGKAPRYAAITSTGASINVNVQITHGDIIRVNTSTGTFNVSGAVSFSDGPGAIGGSAVFSDAANCSASPCARTITISGTTSGATLQVQIVPVLTAPESSQTAAVFITSVSGGTLVTNAGSLARPADSPNVITVGAVCAADGVGIDFVRLPDASVGPVYGSGGTPSTLPPMPSIGYSRSVIKPDFMAPSVVTTSIFSSGDPRQCDGTVDGLDNASKFSGSSAAAAHAAGMTALLLSNTSGPGYNRFNRTLISSDEVTDNVRFYFQTRSADLPAATANGFDMLHGAGIATLGNPRFNLNHSTNPATPPEGFDCTGTIHYVGQANRSSGGTGTITDPFFSIGLALRQAATDDCIVVNPGEYTTPIVATGIANNITLISYDAASELPTLGTILRITGQTYHPTEPDYEVTGFEITKRFERIGGFYIRGVTGLTVEGFDFIPSADLTTLEDGIRAPQAIVIDNSSAITIRRNRIGTTTVNGITYQGWGRFNSATGTWQGAEATPMIVIQSTNVTIEQNRFRSNAVDGGGFDYVTAAVAVVSSDALIRRNEFIENRNLTFDFFDFSPIVLIEQSTAAIVANAFVGNAANTVIQARTTTQDSTLPTRIVSNVFLNNIAFEAPSPDQNLPFGDVAGGLISLYFTPRVYVVNNTIVGNTYTNSLGAIVTRGVPNQNVLTGNPTGGTFQTLNFHNNLVHSNTFQRGILRYSFLEGACNPNSDTTTPAAITFNWFSQTTVTGTGTGSCASQVTVANNNRLAQSLVFSDFGGFNANLLTTDWRYWSLAQNTKTLANAIDSGGNIGTFGIPMADANNYAAPFNVDAFGRRRSTSSLGPATAPTDTDIGAFEFTELIIDDLNCDGNARRNVYAVTGILEDNFPGGLPYIVIDLECDPPGPEGMTSFIQGAAGDITFTIPNAGTFDEDGSGPNPPITYNNVGNWSTRCGDEFEGTRGVIALTTSSGAGRLLYCPPEHFYNQGITDPAAAVEIYYVVTDEAGAQATGKVEITINPTPDLPLTAAIGDDNPPGDILEITMLANTTATLPLRPFVTFGNFEWSEAENPEFNPPAGAMADYPFTLSSPTIFDDPRSVIATGPEAPTIVDNQLQVTATNNRGTAILQYTVTDANGSSTLNTVRVRVRSVIPNEPGLYDDSSIYWRYENAQPSPQVGTFRWQAVGNPRAINNTLHQSNGSGDRAIFQMIGTGFVLYMQGTGSQGAQYKVIVNGVETSTWTYAFGTTATSNPPISTATIDLGAASAGTGVLTCYAGARNVVLTGNVLTRFLSNNMTVPYTVMCNGTTNQQLEVVIENGSPNGPTLAVDAFGLLDDVTAVTNPGPFGPGTYDFDNAEMRNIFASKANWAEVRVAQLTRAIAFRAVDGAASVSFRINGATGFALGTTLMPAGAEFRLCVRDVVTNDDLCQLVDTSPLGPATPLAYNAYVPWYGLDDDREYEVTISNVVRPPLPTTLTNLGTLVFDGLVVFGPQHNMNGTLPNGTTENDQLVDFAYLGGIEDSWVHAFNVNAASNQSLSTTTVTHAGPFLAFRIAADAEYFLYDFNNTNNLTRQLMICVDRHVLTATANDFGRCIVVDTRAGTYRQVLADGTLATTNGPGNIRPTRNTLLISDDLFVGGWPNVNPTPGYHQVEVFSLINEPFNFDRVTVYGAGVLPPGIHEDFSAAIQYYDNTDTLMTPGVFNARDAVLNFNAPTTAANTFLIVNDNTATRDSGGSIVWTKQVGASVVFGVDGDGFIPRFRFDRQSDAVSVCWLRTSGPLPLPSVIRNTGTCAIYENFSGGLQFNQMRPITGLDNTIGSPDYYAVAVTNLGDDLNPVKINAPYINMWFDGVTVLNNDWQALTPLTPGTVFETSFVNRIAQNRFAYSPTVWSTVNGPIAQFSGGSYDISRNITGASVTFRTNGADAVRFRRNLGSGQALLQFCAALEATPNNRRCVIVNNAGSGVGHHINVLLNETGNTAPHVVSITALTAGNFILDTIEPVVNTAPLTAGFYDDNAVGISYFGGASVNLVPNGNLESFDQIGTLRTPTAWGVTGGLPAANFSNGTPAFNGSLAGAAVVTADGQGIQSPRFNLL</sequence>
<reference evidence="4 5" key="1">
    <citation type="submission" date="2017-07" db="EMBL/GenBank/DDBJ databases">
        <title>Genomes of Fischerella (Mastigocladus) sp. strains.</title>
        <authorList>
            <person name="Miller S.R."/>
        </authorList>
    </citation>
    <scope>NUCLEOTIDE SEQUENCE [LARGE SCALE GENOMIC DNA]</scope>
    <source>
        <strain evidence="4 5">CCMEE 5330</strain>
    </source>
</reference>
<dbReference type="SUPFAM" id="SSF52743">
    <property type="entry name" value="Subtilisin-like"/>
    <property type="match status" value="1"/>
</dbReference>
<accession>A0A2N6MNI2</accession>
<feature type="active site" description="Charge relay system" evidence="1">
    <location>
        <position position="671"/>
    </location>
</feature>
<protein>
    <recommendedName>
        <fullName evidence="3">Peptidase S8/S53 domain-containing protein</fullName>
    </recommendedName>
</protein>
<evidence type="ECO:0000259" key="3">
    <source>
        <dbReference type="Pfam" id="PF00082"/>
    </source>
</evidence>
<name>A0A2N6MNI2_9CYAN</name>
<dbReference type="InterPro" id="IPR000209">
    <property type="entry name" value="Peptidase_S8/S53_dom"/>
</dbReference>
<dbReference type="Proteomes" id="UP000234966">
    <property type="component" value="Unassembled WGS sequence"/>
</dbReference>
<feature type="domain" description="Peptidase S8/S53" evidence="3">
    <location>
        <begin position="906"/>
        <end position="1038"/>
    </location>
</feature>
<dbReference type="InterPro" id="IPR036852">
    <property type="entry name" value="Peptidase_S8/S53_dom_sf"/>
</dbReference>
<keyword evidence="1" id="KW-0720">Serine protease</keyword>
<dbReference type="InterPro" id="IPR011050">
    <property type="entry name" value="Pectin_lyase_fold/virulence"/>
</dbReference>
<feature type="non-terminal residue" evidence="4">
    <location>
        <position position="2870"/>
    </location>
</feature>
<evidence type="ECO:0000256" key="2">
    <source>
        <dbReference type="SAM" id="SignalP"/>
    </source>
</evidence>
<gene>
    <name evidence="4" type="ORF">CEN41_01950</name>
</gene>
<feature type="active site" description="Charge relay system" evidence="1">
    <location>
        <position position="706"/>
    </location>
</feature>
<proteinExistence type="inferred from homology"/>
<feature type="signal peptide" evidence="2">
    <location>
        <begin position="1"/>
        <end position="36"/>
    </location>
</feature>
<organism evidence="4 5">
    <name type="scientific">Fischerella thermalis CCMEE 5330</name>
    <dbReference type="NCBI Taxonomy" id="2019670"/>
    <lineage>
        <taxon>Bacteria</taxon>
        <taxon>Bacillati</taxon>
        <taxon>Cyanobacteriota</taxon>
        <taxon>Cyanophyceae</taxon>
        <taxon>Nostocales</taxon>
        <taxon>Hapalosiphonaceae</taxon>
        <taxon>Fischerella</taxon>
    </lineage>
</organism>
<dbReference type="InterPro" id="IPR006626">
    <property type="entry name" value="PbH1"/>
</dbReference>
<dbReference type="GO" id="GO:0006508">
    <property type="term" value="P:proteolysis"/>
    <property type="evidence" value="ECO:0007669"/>
    <property type="project" value="UniProtKB-KW"/>
</dbReference>
<evidence type="ECO:0000313" key="5">
    <source>
        <dbReference type="Proteomes" id="UP000234966"/>
    </source>
</evidence>
<keyword evidence="1" id="KW-0645">Protease</keyword>
<dbReference type="CDD" id="cd00306">
    <property type="entry name" value="Peptidases_S8_S53"/>
    <property type="match status" value="1"/>
</dbReference>
<dbReference type="Gene3D" id="3.40.50.200">
    <property type="entry name" value="Peptidase S8/S53 domain"/>
    <property type="match status" value="2"/>
</dbReference>
<dbReference type="SMART" id="SM00710">
    <property type="entry name" value="PbH1"/>
    <property type="match status" value="6"/>
</dbReference>
<dbReference type="Pfam" id="PF00082">
    <property type="entry name" value="Peptidase_S8"/>
    <property type="match status" value="1"/>
</dbReference>
<dbReference type="SUPFAM" id="SSF51126">
    <property type="entry name" value="Pectin lyase-like"/>
    <property type="match status" value="1"/>
</dbReference>
<feature type="chain" id="PRO_5014652920" description="Peptidase S8/S53 domain-containing protein" evidence="2">
    <location>
        <begin position="37"/>
        <end position="2870"/>
    </location>
</feature>
<evidence type="ECO:0000256" key="1">
    <source>
        <dbReference type="PROSITE-ProRule" id="PRU01240"/>
    </source>
</evidence>
<keyword evidence="1" id="KW-0378">Hydrolase</keyword>
<dbReference type="EMBL" id="NMQI01000031">
    <property type="protein sequence ID" value="PMB48319.1"/>
    <property type="molecule type" value="Genomic_DNA"/>
</dbReference>
<keyword evidence="2" id="KW-0732">Signal</keyword>
<comment type="similarity">
    <text evidence="1">Belongs to the peptidase S8 family.</text>
</comment>
<dbReference type="PROSITE" id="PS51892">
    <property type="entry name" value="SUBTILASE"/>
    <property type="match status" value="1"/>
</dbReference>
<feature type="active site" description="Charge relay system" evidence="1">
    <location>
        <position position="1022"/>
    </location>
</feature>
<dbReference type="GO" id="GO:0004252">
    <property type="term" value="F:serine-type endopeptidase activity"/>
    <property type="evidence" value="ECO:0007669"/>
    <property type="project" value="UniProtKB-UniRule"/>
</dbReference>
<evidence type="ECO:0000313" key="4">
    <source>
        <dbReference type="EMBL" id="PMB48319.1"/>
    </source>
</evidence>
<comment type="caution">
    <text evidence="4">The sequence shown here is derived from an EMBL/GenBank/DDBJ whole genome shotgun (WGS) entry which is preliminary data.</text>
</comment>